<dbReference type="GO" id="GO:0016787">
    <property type="term" value="F:hydrolase activity"/>
    <property type="evidence" value="ECO:0007669"/>
    <property type="project" value="UniProtKB-KW"/>
</dbReference>
<dbReference type="Gene3D" id="3.40.50.1820">
    <property type="entry name" value="alpha/beta hydrolase"/>
    <property type="match status" value="1"/>
</dbReference>
<sequence length="281" mass="31915">MLMKNMVRLLLLFIATLHSCKKGPEHHFIDVQGKPQHVLTWGKGEPVVVFLNGGGSDLQDFGIVQKSIAQITKTFSYDKPGLGKSQMIDVPRTLENVVEELRELLVKEGIVDVPVILVGHSMGGYVARYYLHRYPKNVAGMVLIDPGSEFLNDEYRKVQTQKEIMREDSILLEQIKLIPKGFQMEVLAYPLHDSLLKTFSINTDIPITLIESNKVDGDDPSHKKLIEIQKRLYRDFQRKVPQTNIISTVKSGHFVQRDEPELVIAAIKGMLVDYRKPTVKN</sequence>
<dbReference type="InterPro" id="IPR000073">
    <property type="entry name" value="AB_hydrolase_1"/>
</dbReference>
<feature type="domain" description="AB hydrolase-1" evidence="1">
    <location>
        <begin position="46"/>
        <end position="149"/>
    </location>
</feature>
<proteinExistence type="predicted"/>
<evidence type="ECO:0000259" key="1">
    <source>
        <dbReference type="Pfam" id="PF00561"/>
    </source>
</evidence>
<organism evidence="2 3">
    <name type="scientific">Pelagihabitans pacificus</name>
    <dbReference type="NCBI Taxonomy" id="2696054"/>
    <lineage>
        <taxon>Bacteria</taxon>
        <taxon>Pseudomonadati</taxon>
        <taxon>Bacteroidota</taxon>
        <taxon>Flavobacteriia</taxon>
        <taxon>Flavobacteriales</taxon>
        <taxon>Flavobacteriaceae</taxon>
        <taxon>Pelagihabitans</taxon>
    </lineage>
</organism>
<accession>A0A967E5Z3</accession>
<reference evidence="2" key="2">
    <citation type="submission" date="2020-03" db="EMBL/GenBank/DDBJ databases">
        <title>Flavobacteriaceae bacterium strain TP-CH-4, a member of the family Flavobacteriaceae isolated from a deep-sea seamount.</title>
        <authorList>
            <person name="Zhang D.-C."/>
        </authorList>
    </citation>
    <scope>NUCLEOTIDE SEQUENCE</scope>
    <source>
        <strain evidence="2">TP-CH-4</strain>
    </source>
</reference>
<evidence type="ECO:0000313" key="2">
    <source>
        <dbReference type="EMBL" id="NHF58639.1"/>
    </source>
</evidence>
<protein>
    <submittedName>
        <fullName evidence="2">Alpha/beta hydrolase</fullName>
    </submittedName>
</protein>
<dbReference type="SUPFAM" id="SSF53474">
    <property type="entry name" value="alpha/beta-Hydrolases"/>
    <property type="match status" value="1"/>
</dbReference>
<evidence type="ECO:0000313" key="3">
    <source>
        <dbReference type="Proteomes" id="UP000707206"/>
    </source>
</evidence>
<comment type="caution">
    <text evidence="2">The sequence shown here is derived from an EMBL/GenBank/DDBJ whole genome shotgun (WGS) entry which is preliminary data.</text>
</comment>
<dbReference type="PANTHER" id="PTHR43798:SF33">
    <property type="entry name" value="HYDROLASE, PUTATIVE (AFU_ORTHOLOGUE AFUA_2G14860)-RELATED"/>
    <property type="match status" value="1"/>
</dbReference>
<dbReference type="EMBL" id="VIKU02000001">
    <property type="protein sequence ID" value="NHF58639.1"/>
    <property type="molecule type" value="Genomic_DNA"/>
</dbReference>
<dbReference type="Proteomes" id="UP000707206">
    <property type="component" value="Unassembled WGS sequence"/>
</dbReference>
<dbReference type="AlphaFoldDB" id="A0A967E5Z3"/>
<dbReference type="PANTHER" id="PTHR43798">
    <property type="entry name" value="MONOACYLGLYCEROL LIPASE"/>
    <property type="match status" value="1"/>
</dbReference>
<keyword evidence="3" id="KW-1185">Reference proteome</keyword>
<name>A0A967E5Z3_9FLAO</name>
<reference evidence="2" key="1">
    <citation type="submission" date="2019-07" db="EMBL/GenBank/DDBJ databases">
        <authorList>
            <person name="De-Chao Zhang Q."/>
        </authorList>
    </citation>
    <scope>NUCLEOTIDE SEQUENCE</scope>
    <source>
        <strain evidence="2">TP-CH-4</strain>
    </source>
</reference>
<dbReference type="InterPro" id="IPR050266">
    <property type="entry name" value="AB_hydrolase_sf"/>
</dbReference>
<dbReference type="Pfam" id="PF00561">
    <property type="entry name" value="Abhydrolase_1"/>
    <property type="match status" value="1"/>
</dbReference>
<keyword evidence="2" id="KW-0378">Hydrolase</keyword>
<dbReference type="GO" id="GO:0016020">
    <property type="term" value="C:membrane"/>
    <property type="evidence" value="ECO:0007669"/>
    <property type="project" value="TreeGrafter"/>
</dbReference>
<dbReference type="InterPro" id="IPR029058">
    <property type="entry name" value="AB_hydrolase_fold"/>
</dbReference>
<gene>
    <name evidence="2" type="ORF">FK220_004770</name>
</gene>